<dbReference type="InterPro" id="IPR029058">
    <property type="entry name" value="AB_hydrolase_fold"/>
</dbReference>
<dbReference type="OrthoDB" id="9806902at2"/>
<protein>
    <submittedName>
        <fullName evidence="2">Lysophospholipase, alpha-beta hydrolase superfamily</fullName>
    </submittedName>
</protein>
<proteinExistence type="predicted"/>
<dbReference type="GO" id="GO:0016787">
    <property type="term" value="F:hydrolase activity"/>
    <property type="evidence" value="ECO:0007669"/>
    <property type="project" value="UniProtKB-KW"/>
</dbReference>
<name>A0A1M5YFJ2_9FIRM</name>
<gene>
    <name evidence="2" type="ORF">SAMN02745823_02483</name>
</gene>
<organism evidence="2 3">
    <name type="scientific">Sporobacter termitidis DSM 10068</name>
    <dbReference type="NCBI Taxonomy" id="1123282"/>
    <lineage>
        <taxon>Bacteria</taxon>
        <taxon>Bacillati</taxon>
        <taxon>Bacillota</taxon>
        <taxon>Clostridia</taxon>
        <taxon>Eubacteriales</taxon>
        <taxon>Oscillospiraceae</taxon>
        <taxon>Sporobacter</taxon>
    </lineage>
</organism>
<sequence>MSTLTEFTLDSTDQKSKLHVCRWLPDGGDVKAVLQIAHGIAEHIGRYDEFGRFMADNGFAVVGNSHLGHGRSAGRDEDRGFFADKSGWDAAVDDMHKLFEKTRAEYPGLPYFLLGHSMGSFLTRTMLIKYRDGLSGCIISGTGQQTDALLNLGLALAGIEKRLYGGRKQSPRLNLLCFGAYNRRIKPLRTPCDWLSRDQDIVDKFIADEACGFVPTVGIFSDMLGGIKFVGKKSNVDKMRKDLPVLLISGDQDPVGDYGAGVEKVYRLFKEAGVRDVAMALYKGARHEVLNETNRPEVYADILRWIGDRMQGSSKKDG</sequence>
<dbReference type="EMBL" id="FQXV01000008">
    <property type="protein sequence ID" value="SHI10815.1"/>
    <property type="molecule type" value="Genomic_DNA"/>
</dbReference>
<dbReference type="PANTHER" id="PTHR11614">
    <property type="entry name" value="PHOSPHOLIPASE-RELATED"/>
    <property type="match status" value="1"/>
</dbReference>
<dbReference type="InterPro" id="IPR051044">
    <property type="entry name" value="MAG_DAG_Lipase"/>
</dbReference>
<accession>A0A1M5YFJ2</accession>
<dbReference type="Pfam" id="PF12146">
    <property type="entry name" value="Hydrolase_4"/>
    <property type="match status" value="1"/>
</dbReference>
<evidence type="ECO:0000313" key="2">
    <source>
        <dbReference type="EMBL" id="SHI10815.1"/>
    </source>
</evidence>
<dbReference type="Gene3D" id="3.40.50.1820">
    <property type="entry name" value="alpha/beta hydrolase"/>
    <property type="match status" value="1"/>
</dbReference>
<dbReference type="AlphaFoldDB" id="A0A1M5YFJ2"/>
<keyword evidence="2" id="KW-0378">Hydrolase</keyword>
<dbReference type="SUPFAM" id="SSF53474">
    <property type="entry name" value="alpha/beta-Hydrolases"/>
    <property type="match status" value="1"/>
</dbReference>
<evidence type="ECO:0000259" key="1">
    <source>
        <dbReference type="Pfam" id="PF12146"/>
    </source>
</evidence>
<dbReference type="RefSeq" id="WP_073079472.1">
    <property type="nucleotide sequence ID" value="NZ_FQXV01000008.1"/>
</dbReference>
<dbReference type="STRING" id="1123282.SAMN02745823_02483"/>
<feature type="domain" description="Serine aminopeptidase S33" evidence="1">
    <location>
        <begin position="29"/>
        <end position="294"/>
    </location>
</feature>
<dbReference type="Proteomes" id="UP000183995">
    <property type="component" value="Unassembled WGS sequence"/>
</dbReference>
<keyword evidence="3" id="KW-1185">Reference proteome</keyword>
<reference evidence="2 3" key="1">
    <citation type="submission" date="2016-11" db="EMBL/GenBank/DDBJ databases">
        <authorList>
            <person name="Jaros S."/>
            <person name="Januszkiewicz K."/>
            <person name="Wedrychowicz H."/>
        </authorList>
    </citation>
    <scope>NUCLEOTIDE SEQUENCE [LARGE SCALE GENOMIC DNA]</scope>
    <source>
        <strain evidence="2 3">DSM 10068</strain>
    </source>
</reference>
<dbReference type="InterPro" id="IPR022742">
    <property type="entry name" value="Hydrolase_4"/>
</dbReference>
<evidence type="ECO:0000313" key="3">
    <source>
        <dbReference type="Proteomes" id="UP000183995"/>
    </source>
</evidence>